<reference evidence="15 16" key="1">
    <citation type="journal article" date="2012" name="Genome Biol.">
        <title>Sequencing three crocodilian genomes to illuminate the evolution of archosaurs and amniotes.</title>
        <authorList>
            <person name="St John J.A."/>
            <person name="Braun E.L."/>
            <person name="Isberg S.R."/>
            <person name="Miles L.G."/>
            <person name="Chong A.Y."/>
            <person name="Gongora J."/>
            <person name="Dalzell P."/>
            <person name="Moran C."/>
            <person name="Bed'hom B."/>
            <person name="Abzhanov A."/>
            <person name="Burgess S.C."/>
            <person name="Cooksey A.M."/>
            <person name="Castoe T.A."/>
            <person name="Crawford N.G."/>
            <person name="Densmore L.D."/>
            <person name="Drew J.C."/>
            <person name="Edwards S.V."/>
            <person name="Faircloth B.C."/>
            <person name="Fujita M.K."/>
            <person name="Greenwold M.J."/>
            <person name="Hoffmann F.G."/>
            <person name="Howard J.M."/>
            <person name="Iguchi T."/>
            <person name="Janes D.E."/>
            <person name="Khan S.Y."/>
            <person name="Kohno S."/>
            <person name="de Koning A.J."/>
            <person name="Lance S.L."/>
            <person name="McCarthy F.M."/>
            <person name="McCormack J.E."/>
            <person name="Merchant M.E."/>
            <person name="Peterson D.G."/>
            <person name="Pollock D.D."/>
            <person name="Pourmand N."/>
            <person name="Raney B.J."/>
            <person name="Roessler K.A."/>
            <person name="Sanford J.R."/>
            <person name="Sawyer R.H."/>
            <person name="Schmidt C.J."/>
            <person name="Triplett E.W."/>
            <person name="Tuberville T.D."/>
            <person name="Venegas-Anaya M."/>
            <person name="Howard J.T."/>
            <person name="Jarvis E.D."/>
            <person name="Guillette L.J.Jr."/>
            <person name="Glenn T.C."/>
            <person name="Green R.E."/>
            <person name="Ray D.A."/>
        </authorList>
    </citation>
    <scope>NUCLEOTIDE SEQUENCE [LARGE SCALE GENOMIC DNA]</scope>
    <source>
        <strain evidence="15">KSC_2009_1</strain>
    </source>
</reference>
<evidence type="ECO:0000256" key="6">
    <source>
        <dbReference type="ARBA" id="ARBA00023157"/>
    </source>
</evidence>
<evidence type="ECO:0000313" key="16">
    <source>
        <dbReference type="Proteomes" id="UP000050525"/>
    </source>
</evidence>
<evidence type="ECO:0000256" key="3">
    <source>
        <dbReference type="ARBA" id="ARBA00022729"/>
    </source>
</evidence>
<comment type="caution">
    <text evidence="10">Lacks conserved residue(s) required for the propagation of feature annotation.</text>
</comment>
<evidence type="ECO:0000256" key="8">
    <source>
        <dbReference type="ARBA" id="ARBA00054401"/>
    </source>
</evidence>
<comment type="caution">
    <text evidence="15">The sequence shown here is derived from an EMBL/GenBank/DDBJ whole genome shotgun (WGS) entry which is preliminary data.</text>
</comment>
<dbReference type="FunFam" id="2.10.25.10:FF:000674">
    <property type="entry name" value="Mucin-2"/>
    <property type="match status" value="1"/>
</dbReference>
<evidence type="ECO:0000313" key="15">
    <source>
        <dbReference type="EMBL" id="KYO22187.1"/>
    </source>
</evidence>
<comment type="subunit">
    <text evidence="9">Homomultimer; disulfide-linked. The N- and C-terminus mediate their assembly into higher order structures to form filaments. The CTCK domains of two polypeptides associate in the endoplasmic reticulum to generate intermolecularly disulfide-bonded dimers. These dimers progress to the Golgi apparatus, which is a more acidic environment than the endoplasmic reticulum. Under acidic conditions, the N-termini form non-covalent intermolecular interactions that juxtapose assemblies from different CTCK-linked dimers to produce long, disulfide-linked polymers that remain highly compact until secretion.</text>
</comment>
<evidence type="ECO:0000256" key="9">
    <source>
        <dbReference type="ARBA" id="ARBA00063950"/>
    </source>
</evidence>
<dbReference type="STRING" id="8496.A0A151MCC7"/>
<dbReference type="FunFam" id="2.10.25.10:FF:000414">
    <property type="entry name" value="von Willebrand factor"/>
    <property type="match status" value="1"/>
</dbReference>
<evidence type="ECO:0000256" key="11">
    <source>
        <dbReference type="SAM" id="SignalP"/>
    </source>
</evidence>
<proteinExistence type="predicted"/>
<keyword evidence="6 10" id="KW-1015">Disulfide bond</keyword>
<feature type="disulfide bond" evidence="10">
    <location>
        <begin position="2153"/>
        <end position="2202"/>
    </location>
</feature>
<feature type="domain" description="VWFD" evidence="14">
    <location>
        <begin position="905"/>
        <end position="1077"/>
    </location>
</feature>
<dbReference type="SMART" id="SM00214">
    <property type="entry name" value="VWC"/>
    <property type="match status" value="5"/>
</dbReference>
<evidence type="ECO:0000256" key="2">
    <source>
        <dbReference type="ARBA" id="ARBA00022525"/>
    </source>
</evidence>
<evidence type="ECO:0000256" key="10">
    <source>
        <dbReference type="PROSITE-ProRule" id="PRU00039"/>
    </source>
</evidence>
<evidence type="ECO:0008006" key="17">
    <source>
        <dbReference type="Google" id="ProtNLM"/>
    </source>
</evidence>
<dbReference type="PROSITE" id="PS01225">
    <property type="entry name" value="CTCK_2"/>
    <property type="match status" value="1"/>
</dbReference>
<feature type="domain" description="VWFD" evidence="14">
    <location>
        <begin position="437"/>
        <end position="612"/>
    </location>
</feature>
<keyword evidence="2" id="KW-0964">Secreted</keyword>
<dbReference type="InterPro" id="IPR001007">
    <property type="entry name" value="VWF_dom"/>
</dbReference>
<feature type="disulfide bond" evidence="10">
    <location>
        <begin position="2164"/>
        <end position="2218"/>
    </location>
</feature>
<dbReference type="InterPro" id="IPR058753">
    <property type="entry name" value="TIL_OTOGL_Mucin"/>
</dbReference>
<dbReference type="InterPro" id="IPR050780">
    <property type="entry name" value="Mucin_vWF_Thrombospondin_sf"/>
</dbReference>
<keyword evidence="3 11" id="KW-0732">Signal</keyword>
<dbReference type="InterPro" id="IPR002919">
    <property type="entry name" value="TIL_dom"/>
</dbReference>
<evidence type="ECO:0000256" key="5">
    <source>
        <dbReference type="ARBA" id="ARBA00023008"/>
    </source>
</evidence>
<dbReference type="FunFam" id="2.10.25.10:FF:000153">
    <property type="entry name" value="MUC5B isoform 1"/>
    <property type="match status" value="1"/>
</dbReference>
<dbReference type="PROSITE" id="PS01185">
    <property type="entry name" value="CTCK_1"/>
    <property type="match status" value="1"/>
</dbReference>
<dbReference type="PANTHER" id="PTHR11339:SF408">
    <property type="entry name" value="MUCIN-5B"/>
    <property type="match status" value="1"/>
</dbReference>
<dbReference type="CDD" id="cd19941">
    <property type="entry name" value="TIL"/>
    <property type="match status" value="4"/>
</dbReference>
<protein>
    <recommendedName>
        <fullName evidence="17">Mucin-5AC</fullName>
    </recommendedName>
</protein>
<comment type="function">
    <text evidence="8">Ovomucin, the glycoprotein responsible for the gel properties of egg white, is composed for 2 subunits, alpha-ovomucin/MUC5B and beta-ovomucin/MUC6.</text>
</comment>
<dbReference type="GO" id="GO:0046790">
    <property type="term" value="F:virion binding"/>
    <property type="evidence" value="ECO:0007669"/>
    <property type="project" value="UniProtKB-ARBA"/>
</dbReference>
<dbReference type="SMART" id="SM00216">
    <property type="entry name" value="VWD"/>
    <property type="match status" value="4"/>
</dbReference>
<dbReference type="GO" id="GO:0005576">
    <property type="term" value="C:extracellular region"/>
    <property type="evidence" value="ECO:0007669"/>
    <property type="project" value="UniProtKB-SubCell"/>
</dbReference>
<organism evidence="15 16">
    <name type="scientific">Alligator mississippiensis</name>
    <name type="common">American alligator</name>
    <dbReference type="NCBI Taxonomy" id="8496"/>
    <lineage>
        <taxon>Eukaryota</taxon>
        <taxon>Metazoa</taxon>
        <taxon>Chordata</taxon>
        <taxon>Craniata</taxon>
        <taxon>Vertebrata</taxon>
        <taxon>Euteleostomi</taxon>
        <taxon>Archelosauria</taxon>
        <taxon>Archosauria</taxon>
        <taxon>Crocodylia</taxon>
        <taxon>Alligatoridae</taxon>
        <taxon>Alligatorinae</taxon>
        <taxon>Alligator</taxon>
    </lineage>
</organism>
<keyword evidence="16" id="KW-1185">Reference proteome</keyword>
<name>A0A151MCC7_ALLMI</name>
<keyword evidence="7" id="KW-0325">Glycoprotein</keyword>
<feature type="domain" description="VWFC" evidence="13">
    <location>
        <begin position="1956"/>
        <end position="2027"/>
    </location>
</feature>
<dbReference type="SUPFAM" id="SSF57567">
    <property type="entry name" value="Serine protease inhibitors"/>
    <property type="match status" value="4"/>
</dbReference>
<feature type="domain" description="VWFD" evidence="14">
    <location>
        <begin position="1632"/>
        <end position="1814"/>
    </location>
</feature>
<dbReference type="Pfam" id="PF25962">
    <property type="entry name" value="TIL_OTOGL_Mucin"/>
    <property type="match status" value="1"/>
</dbReference>
<dbReference type="Pfam" id="PF00094">
    <property type="entry name" value="VWD"/>
    <property type="match status" value="4"/>
</dbReference>
<keyword evidence="4" id="KW-0677">Repeat</keyword>
<dbReference type="PANTHER" id="PTHR11339">
    <property type="entry name" value="EXTRACELLULAR MATRIX GLYCOPROTEIN RELATED"/>
    <property type="match status" value="1"/>
</dbReference>
<dbReference type="PROSITE" id="PS50184">
    <property type="entry name" value="VWFC_2"/>
    <property type="match status" value="1"/>
</dbReference>
<evidence type="ECO:0000259" key="13">
    <source>
        <dbReference type="PROSITE" id="PS50184"/>
    </source>
</evidence>
<dbReference type="Gene3D" id="2.10.25.10">
    <property type="entry name" value="Laminin"/>
    <property type="match status" value="4"/>
</dbReference>
<evidence type="ECO:0000256" key="4">
    <source>
        <dbReference type="ARBA" id="ARBA00022737"/>
    </source>
</evidence>
<feature type="signal peptide" evidence="11">
    <location>
        <begin position="1"/>
        <end position="27"/>
    </location>
</feature>
<feature type="chain" id="PRO_5007584988" description="Mucin-5AC" evidence="11">
    <location>
        <begin position="28"/>
        <end position="2242"/>
    </location>
</feature>
<dbReference type="InterPro" id="IPR014853">
    <property type="entry name" value="VWF/SSPO/ZAN-like_Cys-rich_dom"/>
</dbReference>
<dbReference type="GO" id="GO:0042632">
    <property type="term" value="P:cholesterol homeostasis"/>
    <property type="evidence" value="ECO:0007669"/>
    <property type="project" value="UniProtKB-ARBA"/>
</dbReference>
<feature type="disulfide bond" evidence="10">
    <location>
        <begin position="2168"/>
        <end position="2220"/>
    </location>
</feature>
<dbReference type="SMART" id="SM00215">
    <property type="entry name" value="VWC_out"/>
    <property type="match status" value="2"/>
</dbReference>
<keyword evidence="5" id="KW-0186">Copper</keyword>
<dbReference type="GO" id="GO:0030299">
    <property type="term" value="P:intestinal cholesterol absorption"/>
    <property type="evidence" value="ECO:0007669"/>
    <property type="project" value="UniProtKB-ARBA"/>
</dbReference>
<dbReference type="SMART" id="SM00832">
    <property type="entry name" value="C8"/>
    <property type="match status" value="4"/>
</dbReference>
<evidence type="ECO:0000259" key="12">
    <source>
        <dbReference type="PROSITE" id="PS01225"/>
    </source>
</evidence>
<dbReference type="PROSITE" id="PS01208">
    <property type="entry name" value="VWFC_1"/>
    <property type="match status" value="1"/>
</dbReference>
<accession>A0A151MCC7</accession>
<dbReference type="InterPro" id="IPR025155">
    <property type="entry name" value="WxxW_domain"/>
</dbReference>
<evidence type="ECO:0000256" key="1">
    <source>
        <dbReference type="ARBA" id="ARBA00004613"/>
    </source>
</evidence>
<dbReference type="Pfam" id="PF13330">
    <property type="entry name" value="Mucin2_WxxW"/>
    <property type="match status" value="2"/>
</dbReference>
<dbReference type="Pfam" id="PF01826">
    <property type="entry name" value="TIL"/>
    <property type="match status" value="2"/>
</dbReference>
<feature type="domain" description="VWFD" evidence="14">
    <location>
        <begin position="82"/>
        <end position="252"/>
    </location>
</feature>
<dbReference type="InterPro" id="IPR036084">
    <property type="entry name" value="Ser_inhib-like_sf"/>
</dbReference>
<dbReference type="SMART" id="SM00041">
    <property type="entry name" value="CT"/>
    <property type="match status" value="1"/>
</dbReference>
<gene>
    <name evidence="15" type="ORF">Y1Q_0000773</name>
</gene>
<comment type="subcellular location">
    <subcellularLocation>
        <location evidence="1">Secreted</location>
    </subcellularLocation>
</comment>
<dbReference type="PROSITE" id="PS51233">
    <property type="entry name" value="VWFD"/>
    <property type="match status" value="4"/>
</dbReference>
<dbReference type="InterPro" id="IPR006207">
    <property type="entry name" value="Cys_knot_C"/>
</dbReference>
<evidence type="ECO:0000259" key="14">
    <source>
        <dbReference type="PROSITE" id="PS51233"/>
    </source>
</evidence>
<dbReference type="InterPro" id="IPR001846">
    <property type="entry name" value="VWF_type-D"/>
</dbReference>
<feature type="domain" description="CTCK" evidence="12">
    <location>
        <begin position="2132"/>
        <end position="2226"/>
    </location>
</feature>
<dbReference type="eggNOG" id="KOG1216">
    <property type="taxonomic scope" value="Eukaryota"/>
</dbReference>
<dbReference type="EMBL" id="AKHW03006283">
    <property type="protein sequence ID" value="KYO22187.1"/>
    <property type="molecule type" value="Genomic_DNA"/>
</dbReference>
<evidence type="ECO:0000256" key="7">
    <source>
        <dbReference type="ARBA" id="ARBA00023180"/>
    </source>
</evidence>
<sequence>MSNGSWLRIPLWIPLLVIAFTHNKVHAQFSQEEQKTEYGDLSIQQRQDNFSASVTRPPEVTIIPPLGKTLAVKSGNPAHTGRVCSTWGNFHFKTFDGDIFQFPGLCNYIFASNCKASYEDFNIQIRRSIIENTTLISHISLKLDGVAIELTRNTTVVNGNPVQLPFSQSGILMQRSNMYLKISAKLGLEFMWNEEDALLVELHEKYANQTCGLCGDFNGISTYNEFVSNNIELTPLQFGNLQKLDGPTEQCEDPVPFETPANCTSEFNAICQAVLTGEAFVSCNELVNVQEYISSCIQDLCHCDDLMAESCMCNTFAEYSRQCAHAGGEPLNWRTAGLCTKSCPFNMQYQECGSPCPDTCTNPERSQLCEDHCTDACLCPPGTVYDDINNSGCIPLEQCYCTYKGETYAPGAKFTSTCTSCTCTEGQWVCVSLSCPGTCSIEGGSHISTFDEKRFTFFGDCNYVLTKLCDSNDFTVLGEIRKCGLTDTETCLKGVTISVGGGQNIIAIKSSGSVFVNTIYTQVPFSAANCTIFKPSSFYMIVHTNYGLQLKIQLVPIMQLYINVEPAHKGLTCGLCGNFNNIQADDFKAASGVIEGTSAAFANTWKTQADCPNVKNNFENPCTLSIENEQYAQHWCGLLIATTGPFAKCHSTVNPDAYYVNCMFDSCNCENSEDCMCAALSTYVKACATKGIQLIGWRAGVCTKYTTTCPKTLTYSYAVDSCEPTCRSLSEPDITCNIQFVPVDGCTCEKGTYMDESGKCVPPSSCPCYYKGSIVSSGEVVHDNGVVCSCTRGKLNCIGAKPAPACKSPMVYFNCTNTTAGVTGAECQKSCQTLDMGCYSTQCLSGCICPGNLVADGQGACIPAEECPCVHNENSYKPGETIKVGCNTCTCKNRQWQCTNESCLATCTVYGDGHYITFDSKRYSFSGDCEYTLVQNYCGMNNSSQGGTFRVITENIPCGTTGTTCSKSIKVFLRNYELILSDGNFEVIQRVPGGEMPFTIRSMGLYLVIDTDAGLIVMWDKKTSVFIKLSPNFKGQVCGLCGNFDGNGINDFTTRSQSVVGDVIEFGNSWKVSPSCPDTKGSKNPCTTNPYRASWAKKQCSIITSAAFANCHSQIEPNEYYEACVTDACACDTGGDCECFCTAVAAYAQKCNEAGICVSWRTPSICPVFCDYYNPKEECEWHYKSCGAPCIKTCRNKSGNCSHELRGLEGCYPNCPDDKPYFNEENMKCVETCGCYDNNGNYYPPGSKIPSKENCYSCECTLEGKINCKHDEHACNCTYDGKTYPYHAVIYNTTDGIGACILATCGPNGTINRTVYECPVTTTPFVFTSSTPITTTTVPSTIPLCVHEVCKWSQWYDVRYPDNGENDEDFDTFDNLRAEEPGDGDLETFHNIRAAGISICGQPADIECRAENFPNISIQNIGQVVQCDVSFGFVCKNEEQVGKFRICFNYQVRIMCCEEIPKCPSTTTIPQTTAVSTPSMSVITTRTTTLRACHCQVQESLYQPGEVIYNTTDSDGCVFYAICTSNCSVSRFQERCNTSTPATTTPATAILPTVTASTIITPPTGCQKVKPHRKNGETWNPSNCTIAKCENNTVVVENKYCPPAREITCANGYPPVLVTDETGCCHHYECQCTCSGWGDPHYITFDGTYYTFLQNCTYVLVKQIIPVYDNFRVYIDNYFCDAKAGLSCPKAIIIFYKSAKIVLTREAGSGAQANKIYFNGELVEPGLNQDGILIAMRGIQMIAEIPEIGAIVTFNGYVFSIQLPYSKFGNNTEGQCGTCTNNKSDECRLPDGQIISSCPKMAYHWKVSDNQTCLTPPPIITTPPPFSCEPSSPCKVILSKVFEECHKVIPPEPFYKGCVFDECRMRKPSILCSSLELYAFWCASRGVCIDWRNETNGTCPFTCPVGTVYKACGPLNPSTCNPRDIQLSGIGLTEGCFCPKGKTLLNSDSETCVPECICVGPGGESKAPGTTWESDCQDCICDNSTVEVHCEPRKCPQVSKVSCDKAGYIPVKIWTKDDKCCPSTECRCNVSFCPESIKTCEAGYESHIEMLEGSCCPVLRCRVPPGCLLNGTVYPPGMSWYLPGNNCTSYECKENNHHFFVVTRNKSCAALNPEDCGPEGVTLSADGCCKVCSTLPKGCKLLNTTTIISQSECTATVPIELTYCEGNCPASSIYSAEANMMEHKCKCCQEVKTSKKHVTLQCHNGTRIDYSYIHVDECGCVGSQCIPQSSHTTPAQESDDDD</sequence>
<dbReference type="GO" id="GO:0002281">
    <property type="term" value="P:macrophage activation involved in immune response"/>
    <property type="evidence" value="ECO:0007669"/>
    <property type="project" value="UniProtKB-ARBA"/>
</dbReference>
<dbReference type="Proteomes" id="UP000050525">
    <property type="component" value="Unassembled WGS sequence"/>
</dbReference>
<dbReference type="Pfam" id="PF08742">
    <property type="entry name" value="C8"/>
    <property type="match status" value="4"/>
</dbReference>